<keyword evidence="2" id="KW-1185">Reference proteome</keyword>
<dbReference type="EMBL" id="LT629799">
    <property type="protein sequence ID" value="SDV00379.1"/>
    <property type="molecule type" value="Genomic_DNA"/>
</dbReference>
<protein>
    <submittedName>
        <fullName evidence="1">Uncharacterized protein</fullName>
    </submittedName>
</protein>
<name>A0A1H2N4B1_9ACTN</name>
<evidence type="ECO:0000313" key="1">
    <source>
        <dbReference type="EMBL" id="SDV00379.1"/>
    </source>
</evidence>
<gene>
    <name evidence="1" type="ORF">SAMN04488544_3308</name>
</gene>
<dbReference type="AlphaFoldDB" id="A0A1H2N4B1"/>
<sequence length="89" mass="9823">MAFEWSMRLVCINEHGNHEHLEVSVVAEEMVVGEDVTHPLLRKPTMFVFAGDGNLKLTPAEARQWSAAMADAAGHLETALLHWDAARSA</sequence>
<evidence type="ECO:0000313" key="2">
    <source>
        <dbReference type="Proteomes" id="UP000198825"/>
    </source>
</evidence>
<dbReference type="Proteomes" id="UP000198825">
    <property type="component" value="Chromosome I"/>
</dbReference>
<accession>A0A1H2N4B1</accession>
<proteinExistence type="predicted"/>
<reference evidence="2" key="1">
    <citation type="submission" date="2016-10" db="EMBL/GenBank/DDBJ databases">
        <authorList>
            <person name="Varghese N."/>
            <person name="Submissions S."/>
        </authorList>
    </citation>
    <scope>NUCLEOTIDE SEQUENCE [LARGE SCALE GENOMIC DNA]</scope>
    <source>
        <strain evidence="2">DSM 21743</strain>
    </source>
</reference>
<organism evidence="1 2">
    <name type="scientific">Microlunatus sagamiharensis</name>
    <dbReference type="NCBI Taxonomy" id="546874"/>
    <lineage>
        <taxon>Bacteria</taxon>
        <taxon>Bacillati</taxon>
        <taxon>Actinomycetota</taxon>
        <taxon>Actinomycetes</taxon>
        <taxon>Propionibacteriales</taxon>
        <taxon>Propionibacteriaceae</taxon>
        <taxon>Microlunatus</taxon>
    </lineage>
</organism>